<accession>A0A8J3NKU4</accession>
<dbReference type="InterPro" id="IPR036866">
    <property type="entry name" value="RibonucZ/Hydroxyglut_hydro"/>
</dbReference>
<dbReference type="InterPro" id="IPR050114">
    <property type="entry name" value="UPF0173_UPF0282_UlaG_hydrolase"/>
</dbReference>
<dbReference type="PANTHER" id="PTHR43546:SF3">
    <property type="entry name" value="UPF0173 METAL-DEPENDENT HYDROLASE MJ1163"/>
    <property type="match status" value="1"/>
</dbReference>
<dbReference type="AlphaFoldDB" id="A0A8J3NKU4"/>
<sequence>MCQNCATASAVPRRDLLRRAVLGGAAAGVAAVGLSPAAAGAAAPAPAPEKIGSGRAAGVSMRWLGVSGWEIAFDGRVLYFDPYLSRFDYRLPGGPLAVDPAVADRLLATGRLAGPPELIMISHGHWDHMADVPSLLSRPDWAGATIRTISTETHRHLMHAMGMTDAQRKNNIVATGGEDLEFGGGAYRVQVIRSLHSQSLGYGFFAPGTRVAPPPAPASINDLVEGGTLAYQVTVRDRLKILMFGGTNFVERELAGMRPDVVAVSMTDSSSLHRYLERLLTVLGGPRYVIPVHHDDMVTGFDDPNLRDTVDAGAVRRVKDAVRALGLRTEVIEAEHLRPLLF</sequence>
<feature type="domain" description="Metallo-beta-lactamase" evidence="1">
    <location>
        <begin position="65"/>
        <end position="293"/>
    </location>
</feature>
<evidence type="ECO:0000259" key="1">
    <source>
        <dbReference type="SMART" id="SM00849"/>
    </source>
</evidence>
<keyword evidence="3" id="KW-1185">Reference proteome</keyword>
<name>A0A8J3NKU4_9ACTN</name>
<dbReference type="Gene3D" id="3.60.15.10">
    <property type="entry name" value="Ribonuclease Z/Hydroxyacylglutathione hydrolase-like"/>
    <property type="match status" value="1"/>
</dbReference>
<organism evidence="2 3">
    <name type="scientific">Catellatospora bangladeshensis</name>
    <dbReference type="NCBI Taxonomy" id="310355"/>
    <lineage>
        <taxon>Bacteria</taxon>
        <taxon>Bacillati</taxon>
        <taxon>Actinomycetota</taxon>
        <taxon>Actinomycetes</taxon>
        <taxon>Micromonosporales</taxon>
        <taxon>Micromonosporaceae</taxon>
        <taxon>Catellatospora</taxon>
    </lineage>
</organism>
<comment type="caution">
    <text evidence="2">The sequence shown here is derived from an EMBL/GenBank/DDBJ whole genome shotgun (WGS) entry which is preliminary data.</text>
</comment>
<dbReference type="InterPro" id="IPR006311">
    <property type="entry name" value="TAT_signal"/>
</dbReference>
<dbReference type="PROSITE" id="PS51318">
    <property type="entry name" value="TAT"/>
    <property type="match status" value="1"/>
</dbReference>
<dbReference type="PANTHER" id="PTHR43546">
    <property type="entry name" value="UPF0173 METAL-DEPENDENT HYDROLASE MJ1163-RELATED"/>
    <property type="match status" value="1"/>
</dbReference>
<dbReference type="CDD" id="cd06262">
    <property type="entry name" value="metallo-hydrolase-like_MBL-fold"/>
    <property type="match status" value="1"/>
</dbReference>
<dbReference type="EMBL" id="BONF01000016">
    <property type="protein sequence ID" value="GIF81875.1"/>
    <property type="molecule type" value="Genomic_DNA"/>
</dbReference>
<protein>
    <recommendedName>
        <fullName evidence="1">Metallo-beta-lactamase domain-containing protein</fullName>
    </recommendedName>
</protein>
<dbReference type="Proteomes" id="UP000601223">
    <property type="component" value="Unassembled WGS sequence"/>
</dbReference>
<gene>
    <name evidence="2" type="ORF">Cba03nite_32240</name>
</gene>
<dbReference type="RefSeq" id="WP_203746518.1">
    <property type="nucleotide sequence ID" value="NZ_BONF01000016.1"/>
</dbReference>
<dbReference type="InterPro" id="IPR001279">
    <property type="entry name" value="Metallo-B-lactamas"/>
</dbReference>
<reference evidence="2 3" key="1">
    <citation type="submission" date="2021-01" db="EMBL/GenBank/DDBJ databases">
        <title>Whole genome shotgun sequence of Catellatospora bangladeshensis NBRC 107357.</title>
        <authorList>
            <person name="Komaki H."/>
            <person name="Tamura T."/>
        </authorList>
    </citation>
    <scope>NUCLEOTIDE SEQUENCE [LARGE SCALE GENOMIC DNA]</scope>
    <source>
        <strain evidence="2 3">NBRC 107357</strain>
    </source>
</reference>
<evidence type="ECO:0000313" key="3">
    <source>
        <dbReference type="Proteomes" id="UP000601223"/>
    </source>
</evidence>
<evidence type="ECO:0000313" key="2">
    <source>
        <dbReference type="EMBL" id="GIF81875.1"/>
    </source>
</evidence>
<dbReference type="SMART" id="SM00849">
    <property type="entry name" value="Lactamase_B"/>
    <property type="match status" value="1"/>
</dbReference>
<dbReference type="SUPFAM" id="SSF56281">
    <property type="entry name" value="Metallo-hydrolase/oxidoreductase"/>
    <property type="match status" value="1"/>
</dbReference>
<proteinExistence type="predicted"/>
<dbReference type="Pfam" id="PF13483">
    <property type="entry name" value="Lactamase_B_3"/>
    <property type="match status" value="1"/>
</dbReference>